<organism evidence="1">
    <name type="scientific">Arundo donax</name>
    <name type="common">Giant reed</name>
    <name type="synonym">Donax arundinaceus</name>
    <dbReference type="NCBI Taxonomy" id="35708"/>
    <lineage>
        <taxon>Eukaryota</taxon>
        <taxon>Viridiplantae</taxon>
        <taxon>Streptophyta</taxon>
        <taxon>Embryophyta</taxon>
        <taxon>Tracheophyta</taxon>
        <taxon>Spermatophyta</taxon>
        <taxon>Magnoliopsida</taxon>
        <taxon>Liliopsida</taxon>
        <taxon>Poales</taxon>
        <taxon>Poaceae</taxon>
        <taxon>PACMAD clade</taxon>
        <taxon>Arundinoideae</taxon>
        <taxon>Arundineae</taxon>
        <taxon>Arundo</taxon>
    </lineage>
</organism>
<evidence type="ECO:0000313" key="1">
    <source>
        <dbReference type="EMBL" id="JAD42743.1"/>
    </source>
</evidence>
<name>A0A0A8ZYE8_ARUDO</name>
<dbReference type="EMBL" id="GBRH01255152">
    <property type="protein sequence ID" value="JAD42743.1"/>
    <property type="molecule type" value="Transcribed_RNA"/>
</dbReference>
<reference evidence="1" key="1">
    <citation type="submission" date="2014-09" db="EMBL/GenBank/DDBJ databases">
        <authorList>
            <person name="Magalhaes I.L.F."/>
            <person name="Oliveira U."/>
            <person name="Santos F.R."/>
            <person name="Vidigal T.H.D.A."/>
            <person name="Brescovit A.D."/>
            <person name="Santos A.J."/>
        </authorList>
    </citation>
    <scope>NUCLEOTIDE SEQUENCE</scope>
    <source>
        <tissue evidence="1">Shoot tissue taken approximately 20 cm above the soil surface</tissue>
    </source>
</reference>
<dbReference type="AlphaFoldDB" id="A0A0A8ZYE8"/>
<protein>
    <submittedName>
        <fullName evidence="1">Uncharacterized protein</fullName>
    </submittedName>
</protein>
<proteinExistence type="predicted"/>
<accession>A0A0A8ZYE8</accession>
<sequence>MALYILHPLPLSNSSPMSGNSFFLYSARSNLHYAIFLVL</sequence>
<reference evidence="1" key="2">
    <citation type="journal article" date="2015" name="Data Brief">
        <title>Shoot transcriptome of the giant reed, Arundo donax.</title>
        <authorList>
            <person name="Barrero R.A."/>
            <person name="Guerrero F.D."/>
            <person name="Moolhuijzen P."/>
            <person name="Goolsby J.A."/>
            <person name="Tidwell J."/>
            <person name="Bellgard S.E."/>
            <person name="Bellgard M.I."/>
        </authorList>
    </citation>
    <scope>NUCLEOTIDE SEQUENCE</scope>
    <source>
        <tissue evidence="1">Shoot tissue taken approximately 20 cm above the soil surface</tissue>
    </source>
</reference>